<keyword evidence="3" id="KW-1185">Reference proteome</keyword>
<evidence type="ECO:0000256" key="1">
    <source>
        <dbReference type="SAM" id="MobiDB-lite"/>
    </source>
</evidence>
<dbReference type="EMBL" id="JAKOGI010000629">
    <property type="protein sequence ID" value="KAJ8432169.1"/>
    <property type="molecule type" value="Genomic_DNA"/>
</dbReference>
<dbReference type="AlphaFoldDB" id="A0A9Q1JW45"/>
<protein>
    <submittedName>
        <fullName evidence="2">Uncharacterized protein</fullName>
    </submittedName>
</protein>
<feature type="region of interest" description="Disordered" evidence="1">
    <location>
        <begin position="270"/>
        <end position="295"/>
    </location>
</feature>
<evidence type="ECO:0000313" key="3">
    <source>
        <dbReference type="Proteomes" id="UP001153076"/>
    </source>
</evidence>
<dbReference type="Proteomes" id="UP001153076">
    <property type="component" value="Unassembled WGS sequence"/>
</dbReference>
<sequence>MGIVAEFFEFCSVLSNNTTTGEDFDDSAATRDKSKRQPKGVYRGPILFLVACVRKISRSLKNFARSIIEVVDVVNEAQQMFPASTQMDKFQGILIEILTNCSKMGKFKDTTSPSQTQPRDANVGHQATPSSQDDGLFVSNPSFWDACVELVKTYEKTSEIACPGTFTPPGFDLGFGFRLSQSVQVESTNQGGSGGTKSFDGAVEFSSPKYKKFTHILDSEIRMTSWLDFSNSKLFDFNFRSVANFQIHQNNQKPQELGIQRTMQPTRRTNGSIQLHGEQNCEEGDKYRPTEDERV</sequence>
<evidence type="ECO:0000313" key="2">
    <source>
        <dbReference type="EMBL" id="KAJ8432169.1"/>
    </source>
</evidence>
<feature type="compositionally biased region" description="Polar residues" evidence="1">
    <location>
        <begin position="110"/>
        <end position="132"/>
    </location>
</feature>
<feature type="region of interest" description="Disordered" evidence="1">
    <location>
        <begin position="108"/>
        <end position="132"/>
    </location>
</feature>
<reference evidence="2" key="1">
    <citation type="submission" date="2022-04" db="EMBL/GenBank/DDBJ databases">
        <title>Carnegiea gigantea Genome sequencing and assembly v2.</title>
        <authorList>
            <person name="Copetti D."/>
            <person name="Sanderson M.J."/>
            <person name="Burquez A."/>
            <person name="Wojciechowski M.F."/>
        </authorList>
    </citation>
    <scope>NUCLEOTIDE SEQUENCE</scope>
    <source>
        <strain evidence="2">SGP5-SGP5p</strain>
        <tissue evidence="2">Aerial part</tissue>
    </source>
</reference>
<proteinExistence type="predicted"/>
<accession>A0A9Q1JW45</accession>
<organism evidence="2 3">
    <name type="scientific">Carnegiea gigantea</name>
    <dbReference type="NCBI Taxonomy" id="171969"/>
    <lineage>
        <taxon>Eukaryota</taxon>
        <taxon>Viridiplantae</taxon>
        <taxon>Streptophyta</taxon>
        <taxon>Embryophyta</taxon>
        <taxon>Tracheophyta</taxon>
        <taxon>Spermatophyta</taxon>
        <taxon>Magnoliopsida</taxon>
        <taxon>eudicotyledons</taxon>
        <taxon>Gunneridae</taxon>
        <taxon>Pentapetalae</taxon>
        <taxon>Caryophyllales</taxon>
        <taxon>Cactineae</taxon>
        <taxon>Cactaceae</taxon>
        <taxon>Cactoideae</taxon>
        <taxon>Echinocereeae</taxon>
        <taxon>Carnegiea</taxon>
    </lineage>
</organism>
<feature type="compositionally biased region" description="Basic and acidic residues" evidence="1">
    <location>
        <begin position="283"/>
        <end position="295"/>
    </location>
</feature>
<gene>
    <name evidence="2" type="ORF">Cgig2_029010</name>
</gene>
<comment type="caution">
    <text evidence="2">The sequence shown here is derived from an EMBL/GenBank/DDBJ whole genome shotgun (WGS) entry which is preliminary data.</text>
</comment>
<name>A0A9Q1JW45_9CARY</name>